<keyword evidence="3" id="KW-1185">Reference proteome</keyword>
<dbReference type="RefSeq" id="WP_106471053.1">
    <property type="nucleotide sequence ID" value="NZ_CP027665.1"/>
</dbReference>
<evidence type="ECO:0000313" key="2">
    <source>
        <dbReference type="EMBL" id="AVO36738.1"/>
    </source>
</evidence>
<evidence type="ECO:0000259" key="1">
    <source>
        <dbReference type="Pfam" id="PF01593"/>
    </source>
</evidence>
<dbReference type="InterPro" id="IPR023375">
    <property type="entry name" value="ADC_dom_sf"/>
</dbReference>
<dbReference type="InterPro" id="IPR036188">
    <property type="entry name" value="FAD/NAD-bd_sf"/>
</dbReference>
<dbReference type="EMBL" id="CP027665">
    <property type="protein sequence ID" value="AVO36738.1"/>
    <property type="molecule type" value="Genomic_DNA"/>
</dbReference>
<dbReference type="Pfam" id="PF13450">
    <property type="entry name" value="NAD_binding_8"/>
    <property type="match status" value="1"/>
</dbReference>
<dbReference type="KEGG" id="thas:C6Y53_02875"/>
<evidence type="ECO:0000313" key="3">
    <source>
        <dbReference type="Proteomes" id="UP000237655"/>
    </source>
</evidence>
<gene>
    <name evidence="2" type="ORF">C6Y53_02875</name>
</gene>
<dbReference type="SUPFAM" id="SSF160104">
    <property type="entry name" value="Acetoacetate decarboxylase-like"/>
    <property type="match status" value="1"/>
</dbReference>
<dbReference type="Proteomes" id="UP000237655">
    <property type="component" value="Chromosome"/>
</dbReference>
<organism evidence="2 3">
    <name type="scientific">Pukyongiella litopenaei</name>
    <dbReference type="NCBI Taxonomy" id="2605946"/>
    <lineage>
        <taxon>Bacteria</taxon>
        <taxon>Pseudomonadati</taxon>
        <taxon>Pseudomonadota</taxon>
        <taxon>Alphaproteobacteria</taxon>
        <taxon>Rhodobacterales</taxon>
        <taxon>Paracoccaceae</taxon>
        <taxon>Pukyongiella</taxon>
    </lineage>
</organism>
<dbReference type="GO" id="GO:0016491">
    <property type="term" value="F:oxidoreductase activity"/>
    <property type="evidence" value="ECO:0007669"/>
    <property type="project" value="InterPro"/>
</dbReference>
<feature type="domain" description="Amine oxidase" evidence="1">
    <location>
        <begin position="629"/>
        <end position="678"/>
    </location>
</feature>
<protein>
    <submittedName>
        <fullName evidence="2">NAD(P)-binding protein</fullName>
    </submittedName>
</protein>
<dbReference type="AlphaFoldDB" id="A0A2S0MLH5"/>
<accession>A0A2S0MLH5</accession>
<dbReference type="InterPro" id="IPR002937">
    <property type="entry name" value="Amino_oxidase"/>
</dbReference>
<sequence>MTKTKVAIIGGGVGAITAAYAIASDEALRDRYDLTVYQLGWRLGGKGASGRQADQGERILEHGLHVWAGFYENAFRLLTDCYDRLNRMGLRDRDAPLGTIGAAFKPLSHVLLAEHVELDGKPAEWRPWLVDLPSNDMVPGTATSAPGPFAMFLRMLSILKTFYEDGEFGRLARAHMGGDFDRLHAAHGRLHDHAHGMPLLPSNHSAHASSLLVDLIEEAQKAVAGLQTPRHLENDAARRTLYLADLSLAYARGMAATEVFARGYDVLDQWEFTEFLRRHGAGERALNSVLLRGCYDFIFGYSAGLGLHGDCGAGTAIRAMSRLILSYRGAIFHEMQAGMGDTIFAPYYQALRALGVRFRFFNAARRLRLDDSGTRIAAIDMVEQAELAGDDYDPLHEVRGLPCWPSEPRWDQLKHGAKLRRDGIDFEYEKNPPTGRGYTLRAGKDFDQVILGASLGSLPYMTGELAKASQRWSRMLSGVRTVGTCAAQFWLREAEDPLGWRALVEKCNAGVTEPDGPLRTIITGFGEPLDTWADMSHLLAREDWGDKGPKAIAYFCSPAPDGLDLDSFRARVRKWANDDLTQLWTGAEETGHRGFDDALLYKKPRAKGSSFDNQYFRVNLYGSERYVLSVTGSLYHRLAPAESGFDRLTLAGDWTRCGLNAGCVEAATMSGIAAAQAVTGKPMVNIGADDIDIDDSLQEQAMYDAANVSNASWPLSGFYARGQMNGWFFFYQMPRAEVQALLPAGVHLAQTDLAAPGMHPVGISLCRYHAVRGSFVPDFMAMPPYGEASFAIPFVRHDATGRAKLLYPRRLYVDSRPAIAAGRVFYAMDKVFAGTQVDDRSFRTTDGAGRTFIDAQFTQHEDPQPLSHHPAFGTVSDLLDLPFVTTGKRGSLFNVFDMQLDHAWAAPVSGRVTVTDTRPGGFPMAELDLVPLRPQHPHGLPGAVRIWCNWSMTNPLDSARVRRAAMAQSWLRRTY</sequence>
<dbReference type="Gene3D" id="2.40.400.10">
    <property type="entry name" value="Acetoacetate decarboxylase-like"/>
    <property type="match status" value="1"/>
</dbReference>
<proteinExistence type="predicted"/>
<name>A0A2S0MLH5_9RHOB</name>
<reference evidence="3" key="1">
    <citation type="submission" date="2018-03" db="EMBL/GenBank/DDBJ databases">
        <title>Genomic analysis of the strain SH-1 isolated from shrimp intestine.</title>
        <authorList>
            <person name="Kim Y.-S."/>
            <person name="Kim S.-E."/>
            <person name="Kim K.-H."/>
        </authorList>
    </citation>
    <scope>NUCLEOTIDE SEQUENCE [LARGE SCALE GENOMIC DNA]</scope>
    <source>
        <strain evidence="3">SH-1</strain>
    </source>
</reference>
<dbReference type="SUPFAM" id="SSF51905">
    <property type="entry name" value="FAD/NAD(P)-binding domain"/>
    <property type="match status" value="1"/>
</dbReference>
<dbReference type="Pfam" id="PF01593">
    <property type="entry name" value="Amino_oxidase"/>
    <property type="match status" value="1"/>
</dbReference>